<keyword evidence="6" id="KW-1185">Reference proteome</keyword>
<organism evidence="5 6">
    <name type="scientific">Mycena rosella</name>
    <name type="common">Pink bonnet</name>
    <name type="synonym">Agaricus rosellus</name>
    <dbReference type="NCBI Taxonomy" id="1033263"/>
    <lineage>
        <taxon>Eukaryota</taxon>
        <taxon>Fungi</taxon>
        <taxon>Dikarya</taxon>
        <taxon>Basidiomycota</taxon>
        <taxon>Agaricomycotina</taxon>
        <taxon>Agaricomycetes</taxon>
        <taxon>Agaricomycetidae</taxon>
        <taxon>Agaricales</taxon>
        <taxon>Marasmiineae</taxon>
        <taxon>Mycenaceae</taxon>
        <taxon>Mycena</taxon>
    </lineage>
</organism>
<keyword evidence="2" id="KW-0863">Zinc-finger</keyword>
<dbReference type="InterPro" id="IPR036875">
    <property type="entry name" value="Znf_CCHC_sf"/>
</dbReference>
<dbReference type="Pfam" id="PF00098">
    <property type="entry name" value="zf-CCHC"/>
    <property type="match status" value="1"/>
</dbReference>
<dbReference type="AlphaFoldDB" id="A0AAD7D1L5"/>
<feature type="region of interest" description="Disordered" evidence="3">
    <location>
        <begin position="168"/>
        <end position="202"/>
    </location>
</feature>
<feature type="non-terminal residue" evidence="5">
    <location>
        <position position="844"/>
    </location>
</feature>
<accession>A0AAD7D1L5</accession>
<feature type="compositionally biased region" description="Polar residues" evidence="3">
    <location>
        <begin position="168"/>
        <end position="184"/>
    </location>
</feature>
<comment type="caution">
    <text evidence="5">The sequence shown here is derived from an EMBL/GenBank/DDBJ whole genome shotgun (WGS) entry which is preliminary data.</text>
</comment>
<keyword evidence="1" id="KW-0507">mRNA processing</keyword>
<dbReference type="CDD" id="cd00303">
    <property type="entry name" value="retropepsin_like"/>
    <property type="match status" value="1"/>
</dbReference>
<evidence type="ECO:0000259" key="4">
    <source>
        <dbReference type="PROSITE" id="PS50158"/>
    </source>
</evidence>
<gene>
    <name evidence="5" type="ORF">B0H17DRAFT_852020</name>
</gene>
<evidence type="ECO:0000256" key="3">
    <source>
        <dbReference type="SAM" id="MobiDB-lite"/>
    </source>
</evidence>
<feature type="non-terminal residue" evidence="5">
    <location>
        <position position="1"/>
    </location>
</feature>
<dbReference type="PANTHER" id="PTHR15503">
    <property type="entry name" value="LDOC1 RELATED"/>
    <property type="match status" value="1"/>
</dbReference>
<dbReference type="InterPro" id="IPR021109">
    <property type="entry name" value="Peptidase_aspartic_dom_sf"/>
</dbReference>
<dbReference type="Pfam" id="PF13975">
    <property type="entry name" value="gag-asp_proteas"/>
    <property type="match status" value="1"/>
</dbReference>
<dbReference type="SUPFAM" id="SSF57756">
    <property type="entry name" value="Retrovirus zinc finger-like domains"/>
    <property type="match status" value="1"/>
</dbReference>
<evidence type="ECO:0000313" key="5">
    <source>
        <dbReference type="EMBL" id="KAJ7674411.1"/>
    </source>
</evidence>
<proteinExistence type="predicted"/>
<dbReference type="Gene3D" id="2.40.70.10">
    <property type="entry name" value="Acid Proteases"/>
    <property type="match status" value="1"/>
</dbReference>
<dbReference type="Proteomes" id="UP001221757">
    <property type="component" value="Unassembled WGS sequence"/>
</dbReference>
<reference evidence="5" key="1">
    <citation type="submission" date="2023-03" db="EMBL/GenBank/DDBJ databases">
        <title>Massive genome expansion in bonnet fungi (Mycena s.s.) driven by repeated elements and novel gene families across ecological guilds.</title>
        <authorList>
            <consortium name="Lawrence Berkeley National Laboratory"/>
            <person name="Harder C.B."/>
            <person name="Miyauchi S."/>
            <person name="Viragh M."/>
            <person name="Kuo A."/>
            <person name="Thoen E."/>
            <person name="Andreopoulos B."/>
            <person name="Lu D."/>
            <person name="Skrede I."/>
            <person name="Drula E."/>
            <person name="Henrissat B."/>
            <person name="Morin E."/>
            <person name="Kohler A."/>
            <person name="Barry K."/>
            <person name="LaButti K."/>
            <person name="Morin E."/>
            <person name="Salamov A."/>
            <person name="Lipzen A."/>
            <person name="Mereny Z."/>
            <person name="Hegedus B."/>
            <person name="Baldrian P."/>
            <person name="Stursova M."/>
            <person name="Weitz H."/>
            <person name="Taylor A."/>
            <person name="Grigoriev I.V."/>
            <person name="Nagy L.G."/>
            <person name="Martin F."/>
            <person name="Kauserud H."/>
        </authorList>
    </citation>
    <scope>NUCLEOTIDE SEQUENCE</scope>
    <source>
        <strain evidence="5">CBHHK067</strain>
    </source>
</reference>
<name>A0AAD7D1L5_MYCRO</name>
<evidence type="ECO:0000256" key="2">
    <source>
        <dbReference type="PROSITE-ProRule" id="PRU00047"/>
    </source>
</evidence>
<sequence>YNGDANANAIQRFARESKTYVKMGRVPADEQVYFISYYLDGRALDFYNQVVVPDEERWDLEKFFIELFEFCFPADFCNKQRKRLERCYQGPKDIAAHVAEWSEIWNTIGLEDTQEKVVRLFNSFTYVIQGEIYRKGYDPEESTWDEILKAAEQAEILLKLVSKNQDAGPSKRLFQSSQRTTSDMRLQGGPSRPLRGGFRGRGCGRGGRFNGAPHPREEILRTLSVGVPGKPERAGEQMSPQRRNEMLAKGLCFICSEAGHLARNCPKNNTVPSKKKGKPPGFSTHAVRLQSGSTSCDALYESMEVLETLHVGAILAGVEEGGESIPILETFSNSNESFDLISELCSNPDREDSPEPHVIGDFPEFMPALWYAQMCSSHLGLDSEEALKETRYLEEIGDAEVSAVQILLERRAYSEEDSIFTIEHEVWADGGDIKIAYHDQAMVLALPRSLLQDPAFNLSAWVNIATCDWWIKEPDAESEYESASRRLGDVLGSTVAALLDFFQPYPGDEQVPWSDDRRDAVRFCVLSPGGDALAIEDAFFDEVTVLPLNYIWQPLFHLIEWFARQHAMSLGFDRLFDRPEPAVEGEFVLHCGVAQIPTDGVKGFSRTVSMPRVTNRVVARPLVIVVRINGEPIRALVDSGSLGDLILSSVADQLRLNREELDDPITLQLAVQGSRSKINHSVEVKFSYQDITEKHSFYVANLSGYDMILGTAWLFQHKVSIGINPARVCIGSADAVPLQVVATARVFAGAAGLSNATLQSARDELLEYAKPICKTAAETGLPPFRAINHTIPLLDENKIYPWQPSRCPEALRPQWDKEHQTYLKAGRWEVSNSGNTCPMLLIPK</sequence>
<dbReference type="PANTHER" id="PTHR15503:SF22">
    <property type="entry name" value="TRANSPOSON TY3-I GAG POLYPROTEIN"/>
    <property type="match status" value="1"/>
</dbReference>
<dbReference type="InterPro" id="IPR032567">
    <property type="entry name" value="RTL1-rel"/>
</dbReference>
<keyword evidence="2" id="KW-0862">Zinc</keyword>
<dbReference type="GO" id="GO:0006397">
    <property type="term" value="P:mRNA processing"/>
    <property type="evidence" value="ECO:0007669"/>
    <property type="project" value="UniProtKB-KW"/>
</dbReference>
<protein>
    <recommendedName>
        <fullName evidence="4">CCHC-type domain-containing protein</fullName>
    </recommendedName>
</protein>
<evidence type="ECO:0000313" key="6">
    <source>
        <dbReference type="Proteomes" id="UP001221757"/>
    </source>
</evidence>
<dbReference type="SMART" id="SM00343">
    <property type="entry name" value="ZnF_C2HC"/>
    <property type="match status" value="1"/>
</dbReference>
<dbReference type="Gene3D" id="4.10.60.10">
    <property type="entry name" value="Zinc finger, CCHC-type"/>
    <property type="match status" value="1"/>
</dbReference>
<dbReference type="GO" id="GO:0008270">
    <property type="term" value="F:zinc ion binding"/>
    <property type="evidence" value="ECO:0007669"/>
    <property type="project" value="UniProtKB-KW"/>
</dbReference>
<dbReference type="EMBL" id="JARKIE010000154">
    <property type="protein sequence ID" value="KAJ7674411.1"/>
    <property type="molecule type" value="Genomic_DNA"/>
</dbReference>
<dbReference type="SUPFAM" id="SSF50630">
    <property type="entry name" value="Acid proteases"/>
    <property type="match status" value="1"/>
</dbReference>
<dbReference type="InterPro" id="IPR001878">
    <property type="entry name" value="Znf_CCHC"/>
</dbReference>
<dbReference type="PROSITE" id="PS50158">
    <property type="entry name" value="ZF_CCHC"/>
    <property type="match status" value="1"/>
</dbReference>
<evidence type="ECO:0000256" key="1">
    <source>
        <dbReference type="ARBA" id="ARBA00022664"/>
    </source>
</evidence>
<keyword evidence="2" id="KW-0479">Metal-binding</keyword>
<dbReference type="GO" id="GO:0003676">
    <property type="term" value="F:nucleic acid binding"/>
    <property type="evidence" value="ECO:0007669"/>
    <property type="project" value="InterPro"/>
</dbReference>
<feature type="domain" description="CCHC-type" evidence="4">
    <location>
        <begin position="252"/>
        <end position="267"/>
    </location>
</feature>